<evidence type="ECO:0000256" key="10">
    <source>
        <dbReference type="SAM" id="Phobius"/>
    </source>
</evidence>
<feature type="transmembrane region" description="Helical" evidence="10">
    <location>
        <begin position="330"/>
        <end position="348"/>
    </location>
</feature>
<keyword evidence="3" id="KW-0050">Antiport</keyword>
<dbReference type="GO" id="GO:0006811">
    <property type="term" value="P:monoatomic ion transport"/>
    <property type="evidence" value="ECO:0007669"/>
    <property type="project" value="UniProtKB-KW"/>
</dbReference>
<dbReference type="Proteomes" id="UP000483362">
    <property type="component" value="Unassembled WGS sequence"/>
</dbReference>
<dbReference type="InterPro" id="IPR002528">
    <property type="entry name" value="MATE_fam"/>
</dbReference>
<organism evidence="11 12">
    <name type="scientific">Sodaliphilus pleomorphus</name>
    <dbReference type="NCBI Taxonomy" id="2606626"/>
    <lineage>
        <taxon>Bacteria</taxon>
        <taxon>Pseudomonadati</taxon>
        <taxon>Bacteroidota</taxon>
        <taxon>Bacteroidia</taxon>
        <taxon>Bacteroidales</taxon>
        <taxon>Muribaculaceae</taxon>
        <taxon>Sodaliphilus</taxon>
    </lineage>
</organism>
<evidence type="ECO:0000256" key="4">
    <source>
        <dbReference type="ARBA" id="ARBA00022475"/>
    </source>
</evidence>
<keyword evidence="6 10" id="KW-1133">Transmembrane helix</keyword>
<feature type="transmembrane region" description="Helical" evidence="10">
    <location>
        <begin position="369"/>
        <end position="391"/>
    </location>
</feature>
<feature type="transmembrane region" description="Helical" evidence="10">
    <location>
        <begin position="35"/>
        <end position="58"/>
    </location>
</feature>
<feature type="transmembrane region" description="Helical" evidence="10">
    <location>
        <begin position="140"/>
        <end position="162"/>
    </location>
</feature>
<evidence type="ECO:0000256" key="6">
    <source>
        <dbReference type="ARBA" id="ARBA00022989"/>
    </source>
</evidence>
<evidence type="ECO:0000256" key="3">
    <source>
        <dbReference type="ARBA" id="ARBA00022449"/>
    </source>
</evidence>
<dbReference type="PANTHER" id="PTHR43298">
    <property type="entry name" value="MULTIDRUG RESISTANCE PROTEIN NORM-RELATED"/>
    <property type="match status" value="1"/>
</dbReference>
<evidence type="ECO:0000256" key="1">
    <source>
        <dbReference type="ARBA" id="ARBA00004651"/>
    </source>
</evidence>
<feature type="transmembrane region" description="Helical" evidence="10">
    <location>
        <begin position="226"/>
        <end position="247"/>
    </location>
</feature>
<reference evidence="11 12" key="1">
    <citation type="submission" date="2019-08" db="EMBL/GenBank/DDBJ databases">
        <title>In-depth cultivation of the pig gut microbiome towards novel bacterial diversity and tailored functional studies.</title>
        <authorList>
            <person name="Wylensek D."/>
            <person name="Hitch T.C.A."/>
            <person name="Clavel T."/>
        </authorList>
    </citation>
    <scope>NUCLEOTIDE SEQUENCE [LARGE SCALE GENOMIC DNA]</scope>
    <source>
        <strain evidence="11 12">Oil-RF-744-WCA-WT-10</strain>
    </source>
</reference>
<keyword evidence="12" id="KW-1185">Reference proteome</keyword>
<comment type="caution">
    <text evidence="11">The sequence shown here is derived from an EMBL/GenBank/DDBJ whole genome shotgun (WGS) entry which is preliminary data.</text>
</comment>
<comment type="subcellular location">
    <subcellularLocation>
        <location evidence="1">Cell membrane</location>
        <topology evidence="1">Multi-pass membrane protein</topology>
    </subcellularLocation>
</comment>
<evidence type="ECO:0000256" key="8">
    <source>
        <dbReference type="ARBA" id="ARBA00023136"/>
    </source>
</evidence>
<dbReference type="Pfam" id="PF01554">
    <property type="entry name" value="MatE"/>
    <property type="match status" value="2"/>
</dbReference>
<gene>
    <name evidence="11" type="ORF">FYJ29_01130</name>
</gene>
<evidence type="ECO:0000256" key="9">
    <source>
        <dbReference type="ARBA" id="ARBA00031636"/>
    </source>
</evidence>
<dbReference type="PANTHER" id="PTHR43298:SF2">
    <property type="entry name" value="FMN_FAD EXPORTER YEEO-RELATED"/>
    <property type="match status" value="1"/>
</dbReference>
<feature type="transmembrane region" description="Helical" evidence="10">
    <location>
        <begin position="110"/>
        <end position="128"/>
    </location>
</feature>
<feature type="transmembrane region" description="Helical" evidence="10">
    <location>
        <begin position="253"/>
        <end position="272"/>
    </location>
</feature>
<feature type="transmembrane region" description="Helical" evidence="10">
    <location>
        <begin position="397"/>
        <end position="418"/>
    </location>
</feature>
<accession>A0A6L5X7N9</accession>
<evidence type="ECO:0000256" key="5">
    <source>
        <dbReference type="ARBA" id="ARBA00022692"/>
    </source>
</evidence>
<protein>
    <recommendedName>
        <fullName evidence="9">Multidrug-efflux transporter</fullName>
    </recommendedName>
</protein>
<dbReference type="GO" id="GO:0015297">
    <property type="term" value="F:antiporter activity"/>
    <property type="evidence" value="ECO:0007669"/>
    <property type="project" value="UniProtKB-KW"/>
</dbReference>
<dbReference type="GO" id="GO:0042910">
    <property type="term" value="F:xenobiotic transmembrane transporter activity"/>
    <property type="evidence" value="ECO:0007669"/>
    <property type="project" value="InterPro"/>
</dbReference>
<dbReference type="PIRSF" id="PIRSF006603">
    <property type="entry name" value="DinF"/>
    <property type="match status" value="1"/>
</dbReference>
<dbReference type="InterPro" id="IPR050222">
    <property type="entry name" value="MATE_MdtK"/>
</dbReference>
<evidence type="ECO:0000313" key="12">
    <source>
        <dbReference type="Proteomes" id="UP000483362"/>
    </source>
</evidence>
<proteinExistence type="predicted"/>
<evidence type="ECO:0000256" key="7">
    <source>
        <dbReference type="ARBA" id="ARBA00023065"/>
    </source>
</evidence>
<keyword evidence="7" id="KW-0406">Ion transport</keyword>
<dbReference type="InterPro" id="IPR048279">
    <property type="entry name" value="MdtK-like"/>
</dbReference>
<dbReference type="EMBL" id="VULT01000001">
    <property type="protein sequence ID" value="MSS16379.1"/>
    <property type="molecule type" value="Genomic_DNA"/>
</dbReference>
<dbReference type="AlphaFoldDB" id="A0A6L5X7N9"/>
<feature type="transmembrane region" description="Helical" evidence="10">
    <location>
        <begin position="174"/>
        <end position="196"/>
    </location>
</feature>
<keyword evidence="4" id="KW-1003">Cell membrane</keyword>
<dbReference type="NCBIfam" id="TIGR00797">
    <property type="entry name" value="matE"/>
    <property type="match status" value="1"/>
</dbReference>
<evidence type="ECO:0000256" key="2">
    <source>
        <dbReference type="ARBA" id="ARBA00022448"/>
    </source>
</evidence>
<evidence type="ECO:0000313" key="11">
    <source>
        <dbReference type="EMBL" id="MSS16379.1"/>
    </source>
</evidence>
<feature type="transmembrane region" description="Helical" evidence="10">
    <location>
        <begin position="302"/>
        <end position="324"/>
    </location>
</feature>
<keyword evidence="2" id="KW-0813">Transport</keyword>
<feature type="transmembrane region" description="Helical" evidence="10">
    <location>
        <begin position="78"/>
        <end position="98"/>
    </location>
</feature>
<name>A0A6L5X7N9_9BACT</name>
<keyword evidence="5 10" id="KW-0812">Transmembrane</keyword>
<dbReference type="GO" id="GO:0005886">
    <property type="term" value="C:plasma membrane"/>
    <property type="evidence" value="ECO:0007669"/>
    <property type="project" value="UniProtKB-SubCell"/>
</dbReference>
<keyword evidence="8 10" id="KW-0472">Membrane</keyword>
<sequence>MVAQLGTIVTGFADTMMVGHYNTPSLAAGSLVTTVFNLVILLSLGFSYGITPLVGALASQGDNRKVGAMMRHVAAANVLLGLVLMLASGAFYFALGHLGQPVEIMPLVRPYYIIIWLSMIPVILTHIFRQSCDAVGDTQLGMWIFTAGNVLNIVGNYMLIFGKWGAPELGLAGAGWSTLAARCFMAVAYVAAMLLASRYKAYHEGIAQSRTSWHDIARVTRTSLPVALQMGLETGIFTFAMILVGWMGTKSMAAYQILLQVGTLGFMIYYAFGAGMAIKIAHYTGLGDKAAVRDAAHAGYRLTLAFTLLACVIFITTGRWIVAFFTADRAVIAIAVSMLVPLSLYQLGDATQVTYANALRGTGQVMSMLRVAVVAYLLIGLPVIPALAFLAGLGLAGVYYGFFVALLTAGILFCREFYRHLL</sequence>